<feature type="signal peptide" evidence="1">
    <location>
        <begin position="1"/>
        <end position="20"/>
    </location>
</feature>
<comment type="caution">
    <text evidence="2">The sequence shown here is derived from an EMBL/GenBank/DDBJ whole genome shotgun (WGS) entry which is preliminary data.</text>
</comment>
<gene>
    <name evidence="2" type="ORF">JL102_17795</name>
</gene>
<feature type="chain" id="PRO_5037666617" evidence="1">
    <location>
        <begin position="21"/>
        <end position="168"/>
    </location>
</feature>
<organism evidence="2 3">
    <name type="scientific">Fulvivirga sediminis</name>
    <dbReference type="NCBI Taxonomy" id="2803949"/>
    <lineage>
        <taxon>Bacteria</taxon>
        <taxon>Pseudomonadati</taxon>
        <taxon>Bacteroidota</taxon>
        <taxon>Cytophagia</taxon>
        <taxon>Cytophagales</taxon>
        <taxon>Fulvivirgaceae</taxon>
        <taxon>Fulvivirga</taxon>
    </lineage>
</organism>
<reference evidence="2" key="1">
    <citation type="submission" date="2021-01" db="EMBL/GenBank/DDBJ databases">
        <title>Fulvivirga kasyanovii gen. nov., sp nov., a novel member of the phylum Bacteroidetes isolated from seawater in a mussel farm.</title>
        <authorList>
            <person name="Zhao L.-H."/>
            <person name="Wang Z.-J."/>
        </authorList>
    </citation>
    <scope>NUCLEOTIDE SEQUENCE</scope>
    <source>
        <strain evidence="2">2943</strain>
    </source>
</reference>
<evidence type="ECO:0000313" key="3">
    <source>
        <dbReference type="Proteomes" id="UP000659388"/>
    </source>
</evidence>
<evidence type="ECO:0000256" key="1">
    <source>
        <dbReference type="SAM" id="SignalP"/>
    </source>
</evidence>
<sequence>MKRLIISALAVILTAGISFGQSKTIQKFHEKYKDDRDATVVTFTGGLFKLLATVASLDEQDEDSQVISRIADNISSLELVSIPMYKSGFKSEDIAKMRSELKKEKYEEMMTLRDGSDHIYFMTQGSDSEIKNMLILISEESDFMVMNVNGELDLKDLAYLAKKRNNLN</sequence>
<name>A0A937FC01_9BACT</name>
<evidence type="ECO:0000313" key="2">
    <source>
        <dbReference type="EMBL" id="MBL3658009.1"/>
    </source>
</evidence>
<accession>A0A937FC01</accession>
<dbReference type="Proteomes" id="UP000659388">
    <property type="component" value="Unassembled WGS sequence"/>
</dbReference>
<proteinExistence type="predicted"/>
<keyword evidence="3" id="KW-1185">Reference proteome</keyword>
<dbReference type="RefSeq" id="WP_202245802.1">
    <property type="nucleotide sequence ID" value="NZ_JAESIY010000010.1"/>
</dbReference>
<protein>
    <submittedName>
        <fullName evidence="2">DUF4252 domain-containing protein</fullName>
    </submittedName>
</protein>
<dbReference type="AlphaFoldDB" id="A0A937FC01"/>
<keyword evidence="1" id="KW-0732">Signal</keyword>
<dbReference type="Pfam" id="PF14060">
    <property type="entry name" value="DUF4252"/>
    <property type="match status" value="1"/>
</dbReference>
<dbReference type="InterPro" id="IPR025348">
    <property type="entry name" value="DUF4252"/>
</dbReference>
<dbReference type="EMBL" id="JAESIY010000010">
    <property type="protein sequence ID" value="MBL3658009.1"/>
    <property type="molecule type" value="Genomic_DNA"/>
</dbReference>